<reference evidence="2" key="1">
    <citation type="journal article" date="2019" name="Int. J. Syst. Evol. Microbiol.">
        <title>The Global Catalogue of Microorganisms (GCM) 10K type strain sequencing project: providing services to taxonomists for standard genome sequencing and annotation.</title>
        <authorList>
            <consortium name="The Broad Institute Genomics Platform"/>
            <consortium name="The Broad Institute Genome Sequencing Center for Infectious Disease"/>
            <person name="Wu L."/>
            <person name="Ma J."/>
        </authorList>
    </citation>
    <scope>NUCLEOTIDE SEQUENCE [LARGE SCALE GENOMIC DNA]</scope>
    <source>
        <strain evidence="2">CCUG 15531</strain>
    </source>
</reference>
<organism evidence="1 2">
    <name type="scientific">Fredinandcohnia salidurans</name>
    <dbReference type="NCBI Taxonomy" id="2595041"/>
    <lineage>
        <taxon>Bacteria</taxon>
        <taxon>Bacillati</taxon>
        <taxon>Bacillota</taxon>
        <taxon>Bacilli</taxon>
        <taxon>Bacillales</taxon>
        <taxon>Bacillaceae</taxon>
        <taxon>Fredinandcohnia</taxon>
    </lineage>
</organism>
<proteinExistence type="predicted"/>
<accession>A0ABW4MQ95</accession>
<dbReference type="RefSeq" id="WP_388039703.1">
    <property type="nucleotide sequence ID" value="NZ_JBHUEK010000025.1"/>
</dbReference>
<keyword evidence="2" id="KW-1185">Reference proteome</keyword>
<name>A0ABW4MQ95_9BACI</name>
<sequence length="303" mass="36205">MKVIDWLSDRVQTFTGEKDRRSIVEEMKFVHSAHKEVLTRKIEEINNFIQMFNQRIRSINMFRKNQVRKKVEALYSFLTVFGKLEGKSTFVDEERQEEVEIPAKEYEKVEDYIQEIDWSKDEVYKKTFLKSIFGARYETRKQNISMLDVLNQYKLGIKSIEKQADFKKERVSVDIEIAVLYQQNIEVIDEVIESKVIPEMELVEAMLEAESLKNYIIAKREIENIPMNKNISLLKGTMYEKHYHFIKNTFLFYIISKRIYNTPILTHLLQDNSSYKDLEELMEQKKILQEQQDELEKNRVQGA</sequence>
<dbReference type="EMBL" id="JBHUEK010000025">
    <property type="protein sequence ID" value="MFD1780151.1"/>
    <property type="molecule type" value="Genomic_DNA"/>
</dbReference>
<evidence type="ECO:0000313" key="1">
    <source>
        <dbReference type="EMBL" id="MFD1780151.1"/>
    </source>
</evidence>
<dbReference type="Proteomes" id="UP001597227">
    <property type="component" value="Unassembled WGS sequence"/>
</dbReference>
<gene>
    <name evidence="1" type="ORF">ACFSFW_15905</name>
</gene>
<evidence type="ECO:0000313" key="2">
    <source>
        <dbReference type="Proteomes" id="UP001597227"/>
    </source>
</evidence>
<comment type="caution">
    <text evidence="1">The sequence shown here is derived from an EMBL/GenBank/DDBJ whole genome shotgun (WGS) entry which is preliminary data.</text>
</comment>
<protein>
    <submittedName>
        <fullName evidence="1">Uncharacterized protein</fullName>
    </submittedName>
</protein>